<reference evidence="2" key="1">
    <citation type="journal article" date="2023" name="Mol. Biol. Evol.">
        <title>Third-Generation Sequencing Reveals the Adaptive Role of the Epigenome in Three Deep-Sea Polychaetes.</title>
        <authorList>
            <person name="Perez M."/>
            <person name="Aroh O."/>
            <person name="Sun Y."/>
            <person name="Lan Y."/>
            <person name="Juniper S.K."/>
            <person name="Young C.R."/>
            <person name="Angers B."/>
            <person name="Qian P.Y."/>
        </authorList>
    </citation>
    <scope>NUCLEOTIDE SEQUENCE</scope>
    <source>
        <strain evidence="2">R07B-5</strain>
    </source>
</reference>
<accession>A0AAD9UL82</accession>
<dbReference type="AlphaFoldDB" id="A0AAD9UL82"/>
<dbReference type="PROSITE" id="PS51154">
    <property type="entry name" value="MACRO"/>
    <property type="match status" value="1"/>
</dbReference>
<evidence type="ECO:0000313" key="2">
    <source>
        <dbReference type="EMBL" id="KAK2193598.1"/>
    </source>
</evidence>
<sequence length="102" mass="11658">QLEDQIYRCLQKASERKANTIAFPAIGCGVLHYDPMDVVQCIDRARRRHGSDHSCHVSKVVICTYDDQMCQHFKLLMGSVGHTTTELDEDDGRDSWEDVDDM</sequence>
<dbReference type="Proteomes" id="UP001209878">
    <property type="component" value="Unassembled WGS sequence"/>
</dbReference>
<evidence type="ECO:0000313" key="3">
    <source>
        <dbReference type="Proteomes" id="UP001209878"/>
    </source>
</evidence>
<dbReference type="Pfam" id="PF01661">
    <property type="entry name" value="Macro"/>
    <property type="match status" value="1"/>
</dbReference>
<feature type="non-terminal residue" evidence="2">
    <location>
        <position position="1"/>
    </location>
</feature>
<organism evidence="2 3">
    <name type="scientific">Ridgeia piscesae</name>
    <name type="common">Tubeworm</name>
    <dbReference type="NCBI Taxonomy" id="27915"/>
    <lineage>
        <taxon>Eukaryota</taxon>
        <taxon>Metazoa</taxon>
        <taxon>Spiralia</taxon>
        <taxon>Lophotrochozoa</taxon>
        <taxon>Annelida</taxon>
        <taxon>Polychaeta</taxon>
        <taxon>Sedentaria</taxon>
        <taxon>Canalipalpata</taxon>
        <taxon>Sabellida</taxon>
        <taxon>Siboglinidae</taxon>
        <taxon>Ridgeia</taxon>
    </lineage>
</organism>
<dbReference type="SUPFAM" id="SSF52949">
    <property type="entry name" value="Macro domain-like"/>
    <property type="match status" value="1"/>
</dbReference>
<gene>
    <name evidence="2" type="ORF">NP493_11g07029</name>
</gene>
<dbReference type="InterPro" id="IPR002589">
    <property type="entry name" value="Macro_dom"/>
</dbReference>
<feature type="domain" description="Macro" evidence="1">
    <location>
        <begin position="1"/>
        <end position="81"/>
    </location>
</feature>
<protein>
    <recommendedName>
        <fullName evidence="1">Macro domain-containing protein</fullName>
    </recommendedName>
</protein>
<dbReference type="EMBL" id="JAODUO010000010">
    <property type="protein sequence ID" value="KAK2193598.1"/>
    <property type="molecule type" value="Genomic_DNA"/>
</dbReference>
<name>A0AAD9UL82_RIDPI</name>
<keyword evidence="3" id="KW-1185">Reference proteome</keyword>
<evidence type="ECO:0000259" key="1">
    <source>
        <dbReference type="PROSITE" id="PS51154"/>
    </source>
</evidence>
<comment type="caution">
    <text evidence="2">The sequence shown here is derived from an EMBL/GenBank/DDBJ whole genome shotgun (WGS) entry which is preliminary data.</text>
</comment>
<dbReference type="Gene3D" id="3.40.220.10">
    <property type="entry name" value="Leucine Aminopeptidase, subunit E, domain 1"/>
    <property type="match status" value="1"/>
</dbReference>
<dbReference type="InterPro" id="IPR043472">
    <property type="entry name" value="Macro_dom-like"/>
</dbReference>
<proteinExistence type="predicted"/>